<evidence type="ECO:0000313" key="6">
    <source>
        <dbReference type="Proteomes" id="UP000469558"/>
    </source>
</evidence>
<feature type="coiled-coil region" evidence="1">
    <location>
        <begin position="60"/>
        <end position="87"/>
    </location>
</feature>
<dbReference type="GO" id="GO:0006338">
    <property type="term" value="P:chromatin remodeling"/>
    <property type="evidence" value="ECO:0007669"/>
    <property type="project" value="InterPro"/>
</dbReference>
<dbReference type="OrthoDB" id="4095124at2759"/>
<protein>
    <submittedName>
        <fullName evidence="5">Uncharacterized protein</fullName>
    </submittedName>
</protein>
<dbReference type="InterPro" id="IPR032742">
    <property type="entry name" value="Iec3_N"/>
</dbReference>
<gene>
    <name evidence="5" type="ORF">LSUE1_G007400</name>
</gene>
<evidence type="ECO:0000256" key="2">
    <source>
        <dbReference type="SAM" id="MobiDB-lite"/>
    </source>
</evidence>
<keyword evidence="6" id="KW-1185">Reference proteome</keyword>
<dbReference type="AlphaFoldDB" id="A0A8T9C713"/>
<sequence>MSAFSEFRSHRSPPPARDTTMGDSPAAAQEKSQDSRPKYKSFRKKFRKMMHVFDEKMYHSNALYTQEQKAEQKAKKLAQENDRLLDLLLDVNDSAQISADKRFDLNDGVPALSAVPPLVSDDKIAAIEALQTPEGQELAEEVRAILKEKEAAREHATEKGPRPPKPLSLLLATVPHINASSPLISSELLASLENPEGHDAPYSYLTPEQLDEYLNEIDASMGDGRPARKKEEPELMLRNPNSAYNWLRKHRPDCFLQDGEGTEKAQGKPGALRGAGKRASLPAPSKPDALEFVEEDGIGYDAHLAGPLGKGKRKREDGDDGTYHPKAGKTDETGAKAKKPRQARKKKSDGSEEATSSKSSRKGKKGKASSPGIADESFAD</sequence>
<feature type="region of interest" description="Disordered" evidence="2">
    <location>
        <begin position="1"/>
        <end position="41"/>
    </location>
</feature>
<dbReference type="EMBL" id="QGMK01000464">
    <property type="protein sequence ID" value="TVY81529.1"/>
    <property type="molecule type" value="Genomic_DNA"/>
</dbReference>
<feature type="compositionally biased region" description="Basic and acidic residues" evidence="2">
    <location>
        <begin position="314"/>
        <end position="335"/>
    </location>
</feature>
<organism evidence="5 6">
    <name type="scientific">Lachnellula suecica</name>
    <dbReference type="NCBI Taxonomy" id="602035"/>
    <lineage>
        <taxon>Eukaryota</taxon>
        <taxon>Fungi</taxon>
        <taxon>Dikarya</taxon>
        <taxon>Ascomycota</taxon>
        <taxon>Pezizomycotina</taxon>
        <taxon>Leotiomycetes</taxon>
        <taxon>Helotiales</taxon>
        <taxon>Lachnaceae</taxon>
        <taxon>Lachnellula</taxon>
    </lineage>
</organism>
<dbReference type="Pfam" id="PF14612">
    <property type="entry name" value="Ino80_Iec3"/>
    <property type="match status" value="1"/>
</dbReference>
<evidence type="ECO:0000313" key="5">
    <source>
        <dbReference type="EMBL" id="TVY81529.1"/>
    </source>
</evidence>
<proteinExistence type="predicted"/>
<name>A0A8T9C713_9HELO</name>
<reference evidence="5 6" key="1">
    <citation type="submission" date="2018-05" db="EMBL/GenBank/DDBJ databases">
        <title>Genome sequencing and assembly of the regulated plant pathogen Lachnellula willkommii and related sister species for the development of diagnostic species identification markers.</title>
        <authorList>
            <person name="Giroux E."/>
            <person name="Bilodeau G."/>
        </authorList>
    </citation>
    <scope>NUCLEOTIDE SEQUENCE [LARGE SCALE GENOMIC DNA]</scope>
    <source>
        <strain evidence="5 6">CBS 268.59</strain>
    </source>
</reference>
<evidence type="ECO:0000259" key="4">
    <source>
        <dbReference type="Pfam" id="PF24244"/>
    </source>
</evidence>
<feature type="region of interest" description="Disordered" evidence="2">
    <location>
        <begin position="254"/>
        <end position="380"/>
    </location>
</feature>
<dbReference type="Proteomes" id="UP000469558">
    <property type="component" value="Unassembled WGS sequence"/>
</dbReference>
<feature type="domain" description="INO80 complex subunit 3-like middle region" evidence="4">
    <location>
        <begin position="166"/>
        <end position="260"/>
    </location>
</feature>
<dbReference type="Pfam" id="PF24244">
    <property type="entry name" value="Iec3-like_M"/>
    <property type="match status" value="1"/>
</dbReference>
<keyword evidence="1" id="KW-0175">Coiled coil</keyword>
<dbReference type="InterPro" id="IPR055449">
    <property type="entry name" value="Iec3-like_M"/>
</dbReference>
<evidence type="ECO:0000256" key="1">
    <source>
        <dbReference type="SAM" id="Coils"/>
    </source>
</evidence>
<feature type="compositionally biased region" description="Basic residues" evidence="2">
    <location>
        <begin position="336"/>
        <end position="347"/>
    </location>
</feature>
<evidence type="ECO:0000259" key="3">
    <source>
        <dbReference type="Pfam" id="PF14612"/>
    </source>
</evidence>
<feature type="domain" description="INO80 complex subunit 3 N-terminal" evidence="3">
    <location>
        <begin position="40"/>
        <end position="106"/>
    </location>
</feature>
<accession>A0A8T9C713</accession>
<comment type="caution">
    <text evidence="5">The sequence shown here is derived from an EMBL/GenBank/DDBJ whole genome shotgun (WGS) entry which is preliminary data.</text>
</comment>
<dbReference type="GO" id="GO:0031011">
    <property type="term" value="C:Ino80 complex"/>
    <property type="evidence" value="ECO:0007669"/>
    <property type="project" value="InterPro"/>
</dbReference>